<dbReference type="Gene3D" id="1.10.150.20">
    <property type="entry name" value="5' to 3' exonuclease, C-terminal subdomain"/>
    <property type="match status" value="1"/>
</dbReference>
<evidence type="ECO:0000313" key="2">
    <source>
        <dbReference type="Proteomes" id="UP000295565"/>
    </source>
</evidence>
<dbReference type="Proteomes" id="UP000295565">
    <property type="component" value="Unassembled WGS sequence"/>
</dbReference>
<dbReference type="RefSeq" id="WP_131911334.1">
    <property type="nucleotide sequence ID" value="NZ_OU594967.1"/>
</dbReference>
<proteinExistence type="predicted"/>
<protein>
    <submittedName>
        <fullName evidence="1">Helix-hairpin-helix protein</fullName>
    </submittedName>
</protein>
<dbReference type="InterPro" id="IPR010995">
    <property type="entry name" value="DNA_repair_Rad51/TF_NusA_a-hlx"/>
</dbReference>
<gene>
    <name evidence="1" type="ORF">EV690_0471</name>
</gene>
<reference evidence="1 2" key="1">
    <citation type="submission" date="2019-03" db="EMBL/GenBank/DDBJ databases">
        <title>Genomic Encyclopedia of Type Strains, Phase IV (KMG-IV): sequencing the most valuable type-strain genomes for metagenomic binning, comparative biology and taxonomic classification.</title>
        <authorList>
            <person name="Goeker M."/>
        </authorList>
    </citation>
    <scope>NUCLEOTIDE SEQUENCE [LARGE SCALE GENOMIC DNA]</scope>
    <source>
        <strain evidence="1 2">DSM 18577</strain>
    </source>
</reference>
<dbReference type="SUPFAM" id="SSF47794">
    <property type="entry name" value="Rad51 N-terminal domain-like"/>
    <property type="match status" value="1"/>
</dbReference>
<organism evidence="1 2">
    <name type="scientific">Celerinatantimonas diazotrophica</name>
    <dbReference type="NCBI Taxonomy" id="412034"/>
    <lineage>
        <taxon>Bacteria</taxon>
        <taxon>Pseudomonadati</taxon>
        <taxon>Pseudomonadota</taxon>
        <taxon>Gammaproteobacteria</taxon>
        <taxon>Celerinatantimonadaceae</taxon>
        <taxon>Celerinatantimonas</taxon>
    </lineage>
</organism>
<dbReference type="EMBL" id="SMGD01000005">
    <property type="protein sequence ID" value="TCK61473.1"/>
    <property type="molecule type" value="Genomic_DNA"/>
</dbReference>
<accession>A0A4R1KC01</accession>
<evidence type="ECO:0000313" key="1">
    <source>
        <dbReference type="EMBL" id="TCK61473.1"/>
    </source>
</evidence>
<dbReference type="GO" id="GO:0000166">
    <property type="term" value="F:nucleotide binding"/>
    <property type="evidence" value="ECO:0007669"/>
    <property type="project" value="InterPro"/>
</dbReference>
<name>A0A4R1KC01_9GAMM</name>
<dbReference type="AlphaFoldDB" id="A0A4R1KC01"/>
<dbReference type="Pfam" id="PF14520">
    <property type="entry name" value="HHH_5"/>
    <property type="match status" value="1"/>
</dbReference>
<sequence length="235" mass="26746">MRLFRRTRLAEVAPELMAPSLEYLPQVGDYDSDQFVFQAVFRLNTHLDYLLMHGSILNRDTLPNKVDPEQGNWLRFADSVFNSDDDTVSTDAGVLSAHCYLQYIIMLKKIVSSDRSLRAKIDLLTQVVQIYPLFEPIEKRLLVNYKAVDIVALMSRFLPPDERMFCCKDKPGSVLMVDAVDLGVARELARQGVTTLDELLLMSEEQLLSVKGVRPIQAERIIAHKEAISSLLLQY</sequence>
<comment type="caution">
    <text evidence="1">The sequence shown here is derived from an EMBL/GenBank/DDBJ whole genome shotgun (WGS) entry which is preliminary data.</text>
</comment>
<keyword evidence="2" id="KW-1185">Reference proteome</keyword>
<dbReference type="OrthoDB" id="5918543at2"/>